<dbReference type="Pfam" id="PF08016">
    <property type="entry name" value="PKD_channel"/>
    <property type="match status" value="1"/>
</dbReference>
<keyword evidence="2 6" id="KW-0812">Transmembrane</keyword>
<evidence type="ECO:0000256" key="6">
    <source>
        <dbReference type="SAM" id="Phobius"/>
    </source>
</evidence>
<dbReference type="PANTHER" id="PTHR12127:SF7">
    <property type="entry name" value="SD02261P"/>
    <property type="match status" value="1"/>
</dbReference>
<evidence type="ECO:0000259" key="7">
    <source>
        <dbReference type="Pfam" id="PF08016"/>
    </source>
</evidence>
<feature type="transmembrane region" description="Helical" evidence="6">
    <location>
        <begin position="37"/>
        <end position="58"/>
    </location>
</feature>
<dbReference type="EMBL" id="GIBP01001228">
    <property type="protein sequence ID" value="NDV30197.1"/>
    <property type="molecule type" value="Transcribed_RNA"/>
</dbReference>
<feature type="transmembrane region" description="Helical" evidence="6">
    <location>
        <begin position="293"/>
        <end position="313"/>
    </location>
</feature>
<name>A0A6B2KZX4_9EUKA</name>
<evidence type="ECO:0000256" key="4">
    <source>
        <dbReference type="ARBA" id="ARBA00023136"/>
    </source>
</evidence>
<evidence type="ECO:0000256" key="2">
    <source>
        <dbReference type="ARBA" id="ARBA00022692"/>
    </source>
</evidence>
<reference evidence="8" key="1">
    <citation type="journal article" date="2020" name="J. Eukaryot. Microbiol.">
        <title>De novo Sequencing, Assembly and Annotation of the Transcriptome for the Free-Living Testate Amoeba Arcella intermedia.</title>
        <authorList>
            <person name="Ribeiro G.M."/>
            <person name="Porfirio-Sousa A.L."/>
            <person name="Maurer-Alcala X.X."/>
            <person name="Katz L.A."/>
            <person name="Lahr D.J.G."/>
        </authorList>
    </citation>
    <scope>NUCLEOTIDE SEQUENCE</scope>
</reference>
<dbReference type="PANTHER" id="PTHR12127">
    <property type="entry name" value="MUCOLIPIN"/>
    <property type="match status" value="1"/>
</dbReference>
<comment type="subcellular location">
    <subcellularLocation>
        <location evidence="1">Membrane</location>
        <topology evidence="1">Multi-pass membrane protein</topology>
    </subcellularLocation>
</comment>
<feature type="transmembrane region" description="Helical" evidence="6">
    <location>
        <begin position="222"/>
        <end position="240"/>
    </location>
</feature>
<organism evidence="8">
    <name type="scientific">Arcella intermedia</name>
    <dbReference type="NCBI Taxonomy" id="1963864"/>
    <lineage>
        <taxon>Eukaryota</taxon>
        <taxon>Amoebozoa</taxon>
        <taxon>Tubulinea</taxon>
        <taxon>Elardia</taxon>
        <taxon>Arcellinida</taxon>
        <taxon>Sphaerothecina</taxon>
        <taxon>Arcellidae</taxon>
        <taxon>Arcella</taxon>
    </lineage>
</organism>
<feature type="transmembrane region" description="Helical" evidence="6">
    <location>
        <begin position="395"/>
        <end position="411"/>
    </location>
</feature>
<proteinExistence type="predicted"/>
<dbReference type="GO" id="GO:0005765">
    <property type="term" value="C:lysosomal membrane"/>
    <property type="evidence" value="ECO:0007669"/>
    <property type="project" value="TreeGrafter"/>
</dbReference>
<dbReference type="AlphaFoldDB" id="A0A6B2KZX4"/>
<dbReference type="GO" id="GO:0005886">
    <property type="term" value="C:plasma membrane"/>
    <property type="evidence" value="ECO:0007669"/>
    <property type="project" value="TreeGrafter"/>
</dbReference>
<evidence type="ECO:0000313" key="8">
    <source>
        <dbReference type="EMBL" id="NDV30197.1"/>
    </source>
</evidence>
<dbReference type="InterPro" id="IPR039031">
    <property type="entry name" value="Mucolipin"/>
</dbReference>
<feature type="region of interest" description="Disordered" evidence="5">
    <location>
        <begin position="555"/>
        <end position="577"/>
    </location>
</feature>
<feature type="transmembrane region" description="Helical" evidence="6">
    <location>
        <begin position="366"/>
        <end position="388"/>
    </location>
</feature>
<evidence type="ECO:0000256" key="1">
    <source>
        <dbReference type="ARBA" id="ARBA00004141"/>
    </source>
</evidence>
<sequence length="624" mass="71296">MRLPSFMSPIEVVSDKDQILMSPLQKWNKYRAFPLKLFLNIAILTLLLVELYSMTNLYSMYSHKTRESFSNLFLGSYQDGVYGFGSTRDFIADMTHKYYYLNDYILGDFQHLQKDGTIPPILFKLTYLDENFNTFDQFYKLTEEEPFGPLAVMNNATMLLVSQLKTMDFEMQFLSNEPLLSEAKMRILINATIHSEVVASRLTSVLVIDKIMDDPQIFSSQGWMSVLLLFLSGFSSFYTLKHMWRFLKIYQSTKSKYDHIPEAARRAYFQRTHKRPICIQWEDVPLDLKLSFLPSWELFSLLGDICVLLGSGFRISSEFGNCSVVLPRLFIGLGILIICTNLTKYLEYNPTFYTLIVTLKTSFFDILSFVVSASPSFIGYIACGFVVFSPYSAKMANLDFVAVNLFGLLNADNMRAVFEDVNDDSPQEFSWFARFYMISFVLFFFIIAMKIFIIIIEEAYHMAKVTTVDSADNLFDQDDLLLQANLQVVFDLPSIFEVIELTGVELPKQRNSKYLPASLHSKLNTQVTDSSSSSSQGSSSVLSLSQASPVATLLSTSTPQASPGPNSGPPRTPRLPKELLSRRVQATIKNYQDELVKEIEKDVEKLQTEFLEAFWLEVKALYDN</sequence>
<feature type="compositionally biased region" description="Polar residues" evidence="5">
    <location>
        <begin position="555"/>
        <end position="565"/>
    </location>
</feature>
<feature type="transmembrane region" description="Helical" evidence="6">
    <location>
        <begin position="325"/>
        <end position="346"/>
    </location>
</feature>
<keyword evidence="3 6" id="KW-1133">Transmembrane helix</keyword>
<keyword evidence="4 6" id="KW-0472">Membrane</keyword>
<protein>
    <recommendedName>
        <fullName evidence="7">Polycystin cation channel PKD1/PKD2 domain-containing protein</fullName>
    </recommendedName>
</protein>
<feature type="domain" description="Polycystin cation channel PKD1/PKD2" evidence="7">
    <location>
        <begin position="331"/>
        <end position="461"/>
    </location>
</feature>
<dbReference type="InterPro" id="IPR013122">
    <property type="entry name" value="PKD1_2_channel"/>
</dbReference>
<feature type="transmembrane region" description="Helical" evidence="6">
    <location>
        <begin position="431"/>
        <end position="456"/>
    </location>
</feature>
<accession>A0A6B2KZX4</accession>
<dbReference type="GO" id="GO:0072345">
    <property type="term" value="F:NAADP-sensitive calcium-release channel activity"/>
    <property type="evidence" value="ECO:0007669"/>
    <property type="project" value="TreeGrafter"/>
</dbReference>
<evidence type="ECO:0000256" key="3">
    <source>
        <dbReference type="ARBA" id="ARBA00022989"/>
    </source>
</evidence>
<evidence type="ECO:0000256" key="5">
    <source>
        <dbReference type="SAM" id="MobiDB-lite"/>
    </source>
</evidence>